<dbReference type="PANTHER" id="PTHR42844:SF1">
    <property type="entry name" value="DIHYDRONEOPTERIN ALDOLASE 1-RELATED"/>
    <property type="match status" value="1"/>
</dbReference>
<comment type="function">
    <text evidence="8">Catalyzes the conversion of 7,8-dihydroneopterin to 6-hydroxymethyl-7,8-dihydropterin.</text>
</comment>
<dbReference type="PANTHER" id="PTHR42844">
    <property type="entry name" value="DIHYDRONEOPTERIN ALDOLASE 1-RELATED"/>
    <property type="match status" value="1"/>
</dbReference>
<comment type="catalytic activity">
    <reaction evidence="2 8">
        <text>7,8-dihydroneopterin = 6-hydroxymethyl-7,8-dihydropterin + glycolaldehyde</text>
        <dbReference type="Rhea" id="RHEA:10540"/>
        <dbReference type="ChEBI" id="CHEBI:17001"/>
        <dbReference type="ChEBI" id="CHEBI:17071"/>
        <dbReference type="ChEBI" id="CHEBI:44841"/>
        <dbReference type="EC" id="4.1.2.25"/>
    </reaction>
</comment>
<evidence type="ECO:0000256" key="2">
    <source>
        <dbReference type="ARBA" id="ARBA00001353"/>
    </source>
</evidence>
<dbReference type="RefSeq" id="WP_201095761.1">
    <property type="nucleotide sequence ID" value="NZ_CP067393.1"/>
</dbReference>
<dbReference type="FunFam" id="3.30.1130.10:FF:000002">
    <property type="entry name" value="7,8-dihydroneopterin aldolase"/>
    <property type="match status" value="1"/>
</dbReference>
<evidence type="ECO:0000313" key="11">
    <source>
        <dbReference type="Proteomes" id="UP000595278"/>
    </source>
</evidence>
<evidence type="ECO:0000256" key="7">
    <source>
        <dbReference type="ARBA" id="ARBA00023239"/>
    </source>
</evidence>
<accession>A0A974NIA3</accession>
<keyword evidence="11" id="KW-1185">Reference proteome</keyword>
<dbReference type="KEGG" id="eaz:JHT90_04525"/>
<reference evidence="10 11" key="1">
    <citation type="submission" date="2021-01" db="EMBL/GenBank/DDBJ databases">
        <title>Entomomonas sp. F2A isolated from a house cricket (Acheta domesticus).</title>
        <authorList>
            <person name="Spergser J."/>
            <person name="Busse H.-J."/>
        </authorList>
    </citation>
    <scope>NUCLEOTIDE SEQUENCE [LARGE SCALE GENOMIC DNA]</scope>
    <source>
        <strain evidence="10 11">F2A</strain>
    </source>
</reference>
<evidence type="ECO:0000256" key="5">
    <source>
        <dbReference type="ARBA" id="ARBA00022909"/>
    </source>
</evidence>
<organism evidence="10 11">
    <name type="scientific">Entomomonas asaccharolytica</name>
    <dbReference type="NCBI Taxonomy" id="2785331"/>
    <lineage>
        <taxon>Bacteria</taxon>
        <taxon>Pseudomonadati</taxon>
        <taxon>Pseudomonadota</taxon>
        <taxon>Gammaproteobacteria</taxon>
        <taxon>Pseudomonadales</taxon>
        <taxon>Pseudomonadaceae</taxon>
        <taxon>Entomomonas</taxon>
    </lineage>
</organism>
<dbReference type="GO" id="GO:0005737">
    <property type="term" value="C:cytoplasm"/>
    <property type="evidence" value="ECO:0007669"/>
    <property type="project" value="TreeGrafter"/>
</dbReference>
<keyword evidence="6" id="KW-0413">Isomerase</keyword>
<evidence type="ECO:0000313" key="10">
    <source>
        <dbReference type="EMBL" id="QQP87133.1"/>
    </source>
</evidence>
<dbReference type="GO" id="GO:0046654">
    <property type="term" value="P:tetrahydrofolate biosynthetic process"/>
    <property type="evidence" value="ECO:0007669"/>
    <property type="project" value="UniProtKB-UniRule"/>
</dbReference>
<dbReference type="InterPro" id="IPR006157">
    <property type="entry name" value="FolB_dom"/>
</dbReference>
<comment type="similarity">
    <text evidence="4 8">Belongs to the DHNA family.</text>
</comment>
<keyword evidence="7 8" id="KW-0456">Lyase</keyword>
<dbReference type="CDD" id="cd00534">
    <property type="entry name" value="DHNA_DHNTPE"/>
    <property type="match status" value="1"/>
</dbReference>
<protein>
    <recommendedName>
        <fullName evidence="8">7,8-dihydroneopterin aldolase</fullName>
        <ecNumber evidence="8">4.1.2.25</ecNumber>
    </recommendedName>
</protein>
<dbReference type="SUPFAM" id="SSF55620">
    <property type="entry name" value="Tetrahydrobiopterin biosynthesis enzymes-like"/>
    <property type="match status" value="1"/>
</dbReference>
<dbReference type="GO" id="GO:0046656">
    <property type="term" value="P:folic acid biosynthetic process"/>
    <property type="evidence" value="ECO:0007669"/>
    <property type="project" value="UniProtKB-UniRule"/>
</dbReference>
<dbReference type="GO" id="GO:0016853">
    <property type="term" value="F:isomerase activity"/>
    <property type="evidence" value="ECO:0007669"/>
    <property type="project" value="UniProtKB-KW"/>
</dbReference>
<evidence type="ECO:0000259" key="9">
    <source>
        <dbReference type="SMART" id="SM00905"/>
    </source>
</evidence>
<dbReference type="EMBL" id="CP067393">
    <property type="protein sequence ID" value="QQP87133.1"/>
    <property type="molecule type" value="Genomic_DNA"/>
</dbReference>
<evidence type="ECO:0000256" key="4">
    <source>
        <dbReference type="ARBA" id="ARBA00005708"/>
    </source>
</evidence>
<dbReference type="Gene3D" id="3.30.1130.10">
    <property type="match status" value="1"/>
</dbReference>
<dbReference type="NCBIfam" id="TIGR00526">
    <property type="entry name" value="folB_dom"/>
    <property type="match status" value="1"/>
</dbReference>
<comment type="catalytic activity">
    <reaction evidence="1">
        <text>7,8-dihydroneopterin = 7,8-dihydromonapterin</text>
        <dbReference type="Rhea" id="RHEA:45328"/>
        <dbReference type="ChEBI" id="CHEBI:17001"/>
        <dbReference type="ChEBI" id="CHEBI:71175"/>
        <dbReference type="EC" id="5.1.99.8"/>
    </reaction>
</comment>
<evidence type="ECO:0000256" key="8">
    <source>
        <dbReference type="RuleBase" id="RU362079"/>
    </source>
</evidence>
<comment type="pathway">
    <text evidence="3 8">Cofactor biosynthesis; tetrahydrofolate biosynthesis; 2-amino-4-hydroxy-6-hydroxymethyl-7,8-dihydropteridine diphosphate from 7,8-dihydroneopterin triphosphate: step 3/4.</text>
</comment>
<dbReference type="NCBIfam" id="TIGR00525">
    <property type="entry name" value="folB"/>
    <property type="match status" value="1"/>
</dbReference>
<feature type="domain" description="Dihydroneopterin aldolase/epimerase" evidence="9">
    <location>
        <begin position="4"/>
        <end position="114"/>
    </location>
</feature>
<keyword evidence="5 8" id="KW-0289">Folate biosynthesis</keyword>
<dbReference type="InterPro" id="IPR043133">
    <property type="entry name" value="GTP-CH-I_C/QueF"/>
</dbReference>
<name>A0A974NIA3_9GAMM</name>
<evidence type="ECO:0000256" key="1">
    <source>
        <dbReference type="ARBA" id="ARBA00000693"/>
    </source>
</evidence>
<sequence length="117" mass="13130">MDIVFIENLEVSSVIGVYDWERTIQQCLIIDLQMAWDNKPAAIDDDITKALDYAKVSEAIEKFAANSQFQLVETFAEQLATLLMQQFNIPWLQLKITKPGAVPAAKGVGVEIERGCR</sequence>
<dbReference type="InterPro" id="IPR006156">
    <property type="entry name" value="Dihydroneopterin_aldolase"/>
</dbReference>
<dbReference type="AlphaFoldDB" id="A0A974NIA3"/>
<dbReference type="GO" id="GO:0004150">
    <property type="term" value="F:dihydroneopterin aldolase activity"/>
    <property type="evidence" value="ECO:0007669"/>
    <property type="project" value="UniProtKB-UniRule"/>
</dbReference>
<gene>
    <name evidence="10" type="primary">folB</name>
    <name evidence="10" type="ORF">JHT90_04525</name>
</gene>
<evidence type="ECO:0000256" key="6">
    <source>
        <dbReference type="ARBA" id="ARBA00023235"/>
    </source>
</evidence>
<dbReference type="SMART" id="SM00905">
    <property type="entry name" value="FolB"/>
    <property type="match status" value="1"/>
</dbReference>
<evidence type="ECO:0000256" key="3">
    <source>
        <dbReference type="ARBA" id="ARBA00005013"/>
    </source>
</evidence>
<proteinExistence type="inferred from homology"/>
<dbReference type="Proteomes" id="UP000595278">
    <property type="component" value="Chromosome"/>
</dbReference>
<dbReference type="EC" id="4.1.2.25" evidence="8"/>
<dbReference type="Pfam" id="PF02152">
    <property type="entry name" value="FolB"/>
    <property type="match status" value="1"/>
</dbReference>